<feature type="transmembrane region" description="Helical" evidence="1">
    <location>
        <begin position="37"/>
        <end position="56"/>
    </location>
</feature>
<name>A0A4Y8LQ96_9BACL</name>
<keyword evidence="1" id="KW-0472">Membrane</keyword>
<keyword evidence="1" id="KW-0812">Transmembrane</keyword>
<feature type="transmembrane region" description="Helical" evidence="1">
    <location>
        <begin position="65"/>
        <end position="91"/>
    </location>
</feature>
<sequence>MKTQEDYLKHIKELIMNTARDSIDYFHVWKNHVLFTWQWWFSLALFIVPIAVWVILRKRDSTDRLLYAGFFVLLTASWLDFMGNNFGLWYYP</sequence>
<dbReference type="Proteomes" id="UP000297900">
    <property type="component" value="Unassembled WGS sequence"/>
</dbReference>
<evidence type="ECO:0000313" key="3">
    <source>
        <dbReference type="Proteomes" id="UP000297900"/>
    </source>
</evidence>
<dbReference type="OrthoDB" id="1679483at2"/>
<dbReference type="RefSeq" id="WP_135153849.1">
    <property type="nucleotide sequence ID" value="NZ_SOMN01000034.1"/>
</dbReference>
<organism evidence="2 3">
    <name type="scientific">Cohnella luojiensis</name>
    <dbReference type="NCBI Taxonomy" id="652876"/>
    <lineage>
        <taxon>Bacteria</taxon>
        <taxon>Bacillati</taxon>
        <taxon>Bacillota</taxon>
        <taxon>Bacilli</taxon>
        <taxon>Bacillales</taxon>
        <taxon>Paenibacillaceae</taxon>
        <taxon>Cohnella</taxon>
    </lineage>
</organism>
<dbReference type="AlphaFoldDB" id="A0A4Y8LQ96"/>
<comment type="caution">
    <text evidence="2">The sequence shown here is derived from an EMBL/GenBank/DDBJ whole genome shotgun (WGS) entry which is preliminary data.</text>
</comment>
<dbReference type="EMBL" id="SOMN01000034">
    <property type="protein sequence ID" value="TFE23473.1"/>
    <property type="molecule type" value="Genomic_DNA"/>
</dbReference>
<evidence type="ECO:0000313" key="2">
    <source>
        <dbReference type="EMBL" id="TFE23473.1"/>
    </source>
</evidence>
<keyword evidence="1" id="KW-1133">Transmembrane helix</keyword>
<proteinExistence type="predicted"/>
<keyword evidence="3" id="KW-1185">Reference proteome</keyword>
<protein>
    <submittedName>
        <fullName evidence="2">Uncharacterized protein</fullName>
    </submittedName>
</protein>
<gene>
    <name evidence="2" type="ORF">E2980_19180</name>
</gene>
<reference evidence="2 3" key="1">
    <citation type="submission" date="2019-03" db="EMBL/GenBank/DDBJ databases">
        <title>Cohnella endophytica sp. nov., a novel endophytic bacterium isolated from bark of Sonneratia apetala.</title>
        <authorList>
            <person name="Tuo L."/>
        </authorList>
    </citation>
    <scope>NUCLEOTIDE SEQUENCE [LARGE SCALE GENOMIC DNA]</scope>
    <source>
        <strain evidence="2 3">CCTCC AB 208254</strain>
    </source>
</reference>
<evidence type="ECO:0000256" key="1">
    <source>
        <dbReference type="SAM" id="Phobius"/>
    </source>
</evidence>
<accession>A0A4Y8LQ96</accession>